<accession>A0ABQ8NBQ9</accession>
<name>A0ABQ8NBQ9_PYRGI</name>
<sequence>MCDKTWEFHHCKEQCADESTVQIVKCNNINCNYRRFGTFDSEKSWGPSFNKCPKHGYYNPHDRYNQGFRHGCERGPSLRPPASGAFLDDQPADQRLYNISPEALPMMCALLGSYWTEFQLCQGHCCRRPTLSGNNGRENKSWWLL</sequence>
<proteinExistence type="predicted"/>
<organism evidence="1 2">
    <name type="scientific">Pyricularia grisea</name>
    <name type="common">Crabgrass-specific blast fungus</name>
    <name type="synonym">Magnaporthe grisea</name>
    <dbReference type="NCBI Taxonomy" id="148305"/>
    <lineage>
        <taxon>Eukaryota</taxon>
        <taxon>Fungi</taxon>
        <taxon>Dikarya</taxon>
        <taxon>Ascomycota</taxon>
        <taxon>Pezizomycotina</taxon>
        <taxon>Sordariomycetes</taxon>
        <taxon>Sordariomycetidae</taxon>
        <taxon>Magnaporthales</taxon>
        <taxon>Pyriculariaceae</taxon>
        <taxon>Pyricularia</taxon>
    </lineage>
</organism>
<comment type="caution">
    <text evidence="1">The sequence shown here is derived from an EMBL/GenBank/DDBJ whole genome shotgun (WGS) entry which is preliminary data.</text>
</comment>
<evidence type="ECO:0000313" key="1">
    <source>
        <dbReference type="EMBL" id="KAI6293998.1"/>
    </source>
</evidence>
<dbReference type="Proteomes" id="UP001059893">
    <property type="component" value="Unassembled WGS sequence"/>
</dbReference>
<keyword evidence="2" id="KW-1185">Reference proteome</keyword>
<reference evidence="1" key="1">
    <citation type="submission" date="2021-01" db="EMBL/GenBank/DDBJ databases">
        <title>Deciphering the adaptive evolutionary patterns associated with biogeogrpahic diversity in the finger millet blast pathogen Magnaporthe oryzae in Eastern Africa.</title>
        <authorList>
            <person name="Onyema G."/>
            <person name="Shittu T.A."/>
            <person name="Dodsworth S."/>
            <person name="Devilliers S."/>
            <person name="Muthumeenakshi S."/>
            <person name="Sreenivasaprasad S."/>
        </authorList>
    </citation>
    <scope>NUCLEOTIDE SEQUENCE</scope>
    <source>
        <strain evidence="1">D15/s37</strain>
    </source>
</reference>
<gene>
    <name evidence="1" type="ORF">MCOR33_008758</name>
</gene>
<evidence type="ECO:0000313" key="2">
    <source>
        <dbReference type="Proteomes" id="UP001059893"/>
    </source>
</evidence>
<dbReference type="EMBL" id="JABSND010000218">
    <property type="protein sequence ID" value="KAI6293998.1"/>
    <property type="molecule type" value="Genomic_DNA"/>
</dbReference>
<protein>
    <submittedName>
        <fullName evidence="1">Uncharacterized protein</fullName>
    </submittedName>
</protein>